<comment type="caution">
    <text evidence="2">The sequence shown here is derived from an EMBL/GenBank/DDBJ whole genome shotgun (WGS) entry which is preliminary data.</text>
</comment>
<sequence>MISTDVHLKHPLYAFLKPTEDSEATPDSSLNHEAAENPNRDQSLAISIGSRNGSLTRDLITVVSNVRAHSAQLDTMVNHLNSLVRRVESVESLTEQAHDQLHESIGSLKVETDRISVTTSDRTTSSIYPMLGSLNIAMGFLNHQIKRVESNSEIQQELLSQNRTSVTRIERDLGDIKFELRRLDTQILQERKERSQNSDFVREELKAINTSLDSFKFIAPMLKGLFKTQLCSGLAFEKDPEKIFNNLNIQHQKDRQIRKSPKRRHSDISKTRPERSKTLNDIPPASLASNRLNMTPARIKRQKSRLGSNTISRSLATNSEVMEEEIEGEQLARMIENFRNDIQPERVIFKAPISFSSLKNSGVNASAKKYLETLKENEVKTSDSSATASQNTSSSQSLEEISSINQKSFLNSLDRPVIKADLERSQQDSKINQSYKNQENQSPGKLLLTGEYTKSPSQPSASLESIKDQDFEEKKNSKNVSKAPLKFPLGTRSKLKETNVR</sequence>
<feature type="compositionally biased region" description="Polar residues" evidence="1">
    <location>
        <begin position="428"/>
        <end position="443"/>
    </location>
</feature>
<feature type="region of interest" description="Disordered" evidence="1">
    <location>
        <begin position="247"/>
        <end position="288"/>
    </location>
</feature>
<feature type="region of interest" description="Disordered" evidence="1">
    <location>
        <begin position="18"/>
        <end position="43"/>
    </location>
</feature>
<dbReference type="Proteomes" id="UP001153365">
    <property type="component" value="Unassembled WGS sequence"/>
</dbReference>
<feature type="compositionally biased region" description="Polar residues" evidence="1">
    <location>
        <begin position="452"/>
        <end position="463"/>
    </location>
</feature>
<organism evidence="2 3">
    <name type="scientific">Phakopsora pachyrhizi</name>
    <name type="common">Asian soybean rust disease fungus</name>
    <dbReference type="NCBI Taxonomy" id="170000"/>
    <lineage>
        <taxon>Eukaryota</taxon>
        <taxon>Fungi</taxon>
        <taxon>Dikarya</taxon>
        <taxon>Basidiomycota</taxon>
        <taxon>Pucciniomycotina</taxon>
        <taxon>Pucciniomycetes</taxon>
        <taxon>Pucciniales</taxon>
        <taxon>Phakopsoraceae</taxon>
        <taxon>Phakopsora</taxon>
    </lineage>
</organism>
<keyword evidence="3" id="KW-1185">Reference proteome</keyword>
<feature type="region of interest" description="Disordered" evidence="1">
    <location>
        <begin position="377"/>
        <end position="400"/>
    </location>
</feature>
<feature type="region of interest" description="Disordered" evidence="1">
    <location>
        <begin position="423"/>
        <end position="501"/>
    </location>
</feature>
<proteinExistence type="predicted"/>
<dbReference type="AlphaFoldDB" id="A0AAV0AML2"/>
<feature type="compositionally biased region" description="Low complexity" evidence="1">
    <location>
        <begin position="382"/>
        <end position="400"/>
    </location>
</feature>
<reference evidence="2" key="1">
    <citation type="submission" date="2022-06" db="EMBL/GenBank/DDBJ databases">
        <authorList>
            <consortium name="SYNGENTA / RWTH Aachen University"/>
        </authorList>
    </citation>
    <scope>NUCLEOTIDE SEQUENCE</scope>
</reference>
<name>A0AAV0AML2_PHAPC</name>
<evidence type="ECO:0000256" key="1">
    <source>
        <dbReference type="SAM" id="MobiDB-lite"/>
    </source>
</evidence>
<evidence type="ECO:0000313" key="2">
    <source>
        <dbReference type="EMBL" id="CAH7670135.1"/>
    </source>
</evidence>
<feature type="compositionally biased region" description="Basic and acidic residues" evidence="1">
    <location>
        <begin position="266"/>
        <end position="278"/>
    </location>
</feature>
<accession>A0AAV0AML2</accession>
<protein>
    <submittedName>
        <fullName evidence="2">Expressed protein</fullName>
    </submittedName>
</protein>
<gene>
    <name evidence="2" type="ORF">PPACK8108_LOCUS4827</name>
</gene>
<dbReference type="EMBL" id="CALTRL010000941">
    <property type="protein sequence ID" value="CAH7670135.1"/>
    <property type="molecule type" value="Genomic_DNA"/>
</dbReference>
<feature type="compositionally biased region" description="Basic and acidic residues" evidence="1">
    <location>
        <begin position="465"/>
        <end position="476"/>
    </location>
</feature>
<evidence type="ECO:0000313" key="3">
    <source>
        <dbReference type="Proteomes" id="UP001153365"/>
    </source>
</evidence>